<feature type="compositionally biased region" description="Polar residues" evidence="1">
    <location>
        <begin position="47"/>
        <end position="57"/>
    </location>
</feature>
<dbReference type="SUPFAM" id="SSF55961">
    <property type="entry name" value="Bet v1-like"/>
    <property type="match status" value="3"/>
</dbReference>
<feature type="region of interest" description="Disordered" evidence="1">
    <location>
        <begin position="1530"/>
        <end position="1558"/>
    </location>
</feature>
<dbReference type="GO" id="GO:0008289">
    <property type="term" value="F:lipid binding"/>
    <property type="evidence" value="ECO:0007669"/>
    <property type="project" value="InterPro"/>
</dbReference>
<feature type="compositionally biased region" description="Low complexity" evidence="1">
    <location>
        <begin position="1428"/>
        <end position="1438"/>
    </location>
</feature>
<protein>
    <recommendedName>
        <fullName evidence="3">START domain-containing protein</fullName>
    </recommendedName>
</protein>
<dbReference type="PANTHER" id="PTHR19308">
    <property type="entry name" value="PHOSPHATIDYLCHOLINE TRANSFER PROTEIN"/>
    <property type="match status" value="1"/>
</dbReference>
<feature type="compositionally biased region" description="Low complexity" evidence="1">
    <location>
        <begin position="18"/>
        <end position="40"/>
    </location>
</feature>
<keyword evidence="2" id="KW-1133">Transmembrane helix</keyword>
<feature type="region of interest" description="Disordered" evidence="1">
    <location>
        <begin position="1428"/>
        <end position="1491"/>
    </location>
</feature>
<dbReference type="Gene3D" id="3.30.530.20">
    <property type="match status" value="3"/>
</dbReference>
<proteinExistence type="predicted"/>
<dbReference type="GO" id="GO:0005737">
    <property type="term" value="C:cytoplasm"/>
    <property type="evidence" value="ECO:0007669"/>
    <property type="project" value="UniProtKB-ARBA"/>
</dbReference>
<organism evidence="4 5">
    <name type="scientific">Acaromyces ingoldii</name>
    <dbReference type="NCBI Taxonomy" id="215250"/>
    <lineage>
        <taxon>Eukaryota</taxon>
        <taxon>Fungi</taxon>
        <taxon>Dikarya</taxon>
        <taxon>Basidiomycota</taxon>
        <taxon>Ustilaginomycotina</taxon>
        <taxon>Exobasidiomycetes</taxon>
        <taxon>Exobasidiales</taxon>
        <taxon>Cryptobasidiaceae</taxon>
        <taxon>Acaromyces</taxon>
    </lineage>
</organism>
<feature type="compositionally biased region" description="Low complexity" evidence="1">
    <location>
        <begin position="159"/>
        <end position="182"/>
    </location>
</feature>
<evidence type="ECO:0000256" key="2">
    <source>
        <dbReference type="SAM" id="Phobius"/>
    </source>
</evidence>
<sequence>MSPHQQQDGRFVPENSGSTASAATATAPATTMTAAAAAAPVSRKTTRSQMQQTQSESHAAWHAGLNAAIASVKALMSPAQANSKAWKPVYPTSSQPNSSAALGSASGAAAQGAGLGPFDIASTSYTPNSFVRIPTPAASSVKVHRRPPTNRASRANPPSGSASPSIHAASSSSSSAASSASAQQPLLPPGSSQSADIYRAVCNIPLPSDYLVAGAAGEGLDESKFADLQDAFGRLLATPECKASWDAMVEDSEVIEELDAVTKICRTVFRLGWPASPRDVVTISRTIIDGHTLMDVSSSLPRSPDAPAYLRPAPPYVRSHLNLFAWCVQCVHASSSSPILRVTVFWSWDLRGAWLGMPAGGLGAQLPNLVSSLVSHVSTDSSRVPYLVDFGTSVEVTGRRFDATRDEVTIEYQVIAAQEHDGEEEQRARSLRWSLPADEGWDVHIDVKPLAGVASAAPPWSVHATRQVRLEDERGGQWKSARMALALRHAAAHTGAGENSEADQILRGRITIQRIAASHEVRLRVNDSPFAIEEEKACTAKQATRPDDALTAASLEGSYTPSSLNLGKGVASTSTTNLADDAASISGLSLHSDFSTTASLNGDEIRRTSTPSMEAQTQQPQASTPSRGAPPDRSTVLASLIRRNYIYFTSLLQEPEAKWKPYSDSRGVTITQLDSIDPTLVVFRAEATFVGVGVWDLFSTIANPGVRVVWDKGAEETRLLEDVGDGTRLWHSRIKGAWPVSARDAVTVETSYKSPSSIHIFSFSNEDRSLFSVPIPAPDPGTIRTQVDLRGWSIESLSPTTVHITLIEQSNPKGWTSKSATPSAMTAAVAGVGDFAIKSGAPPIVTRMLGAKTKLSRYDHDKGTFRIEYELNDEVSTQQQQQQQQPISNGAASGSVECEIRCDVETWANGLDLVVDPPPINVSCLRRHKLSQGGSGLWLTIEHVAASLEDDAARVTVRRAGASKEKGTVLVNGAKIKVDVDELKEGELAKLKERKRTKPKRIPLDLVEAQDAKRPSRLLLKDRSADQDAPSSASTADGFPSRSASTDSAGTPIRKTQNDEATALSSTVENKGNQAFSDERPRQPMTCALDVLFLLRRIYAERSPDPAGTPAGWALVSQRNGLFVRRKLMQSISNNVFVQRGDKIVEGLTAEDLLSAVASLDCRRLWDDKVDTTMMLETFGNGATTGFFTTKASFPFRGRAFHLASLTARSAASSTNLEGMPSGSLSTPSVFFHASASYPERNSSFALSKLNPSALPLGKVLIDGWILETLDPYSSTLNYQIPSTRCTHIVAVDYAGSLPAAVNTLWNANLPRSILAVEEYVKAKGALPSVRSPPKCVDVLGDARDEDTAMLWALDDDKSARSATLLSSTFEPNEAIFEALVQVESMAVKEASHLADSFASGAGASLLAFPSRRPVAISNASTTKAAAQRASSTLAAPASSDVSRPTTGESTSGGVGGGETISRTTSVSSMRSTNSFVGGLSSKTTPRPSVIRAESKRKPRDLIIMDVEVELRHYERGYEVMAVAEYGEEGEAKDARVSDMNEGEGESEQKKVKASPPKVISLDAASRQRDASDLDVQVASFDLPPSAVLAATLDPEARPRRHLVRLSLPTAAFTDVGQGLQEEQAEDEVPDWYQQLTRRGATVRLTIRPLAPSFVAVDGDSASRRGSNAASPDLPSSSSSSSSGEMADSQLVPAYFRGERLTVTHVNQTSAMLQRESDRSERHATLKRITPPPHLKAEAEAKPAEDVLDDRLPTLLQSPIAASLRFKRDPPSKDSAASTSATSAPKAVIDASVDDPDSPLAADAAANQGDDDDVVTTRGTSPVATTPTGISSSTPIMSILNAYPLSRLGASTAVTTAVANGGMFSSTGANDHGKTPGANEKLGDAKARSARQAQRQQQLQSSSKEADASKAMSASRSDKSKEDDSDERAPPGSFLFAMATDGGTFVRRRLRNIVEVRFTLATMILACLIAFLLGSLVRSLIEPADFVLMSSTGSVWPEHGQGTSSVAGTEQMALTELQRQFGLAVHGRTGAGASTGVAWREMRRLVEIKRVVGGWDLVIGAAARAGGARAAGH</sequence>
<feature type="compositionally biased region" description="Polar residues" evidence="1">
    <location>
        <begin position="1059"/>
        <end position="1076"/>
    </location>
</feature>
<dbReference type="InParanoid" id="A0A316YIJ2"/>
<feature type="domain" description="START" evidence="3">
    <location>
        <begin position="648"/>
        <end position="857"/>
    </location>
</feature>
<dbReference type="PROSITE" id="PS50848">
    <property type="entry name" value="START"/>
    <property type="match status" value="1"/>
</dbReference>
<feature type="region of interest" description="Disordered" evidence="1">
    <location>
        <begin position="1657"/>
        <end position="1686"/>
    </location>
</feature>
<feature type="compositionally biased region" description="Low complexity" evidence="1">
    <location>
        <begin position="1773"/>
        <end position="1791"/>
    </location>
</feature>
<feature type="region of interest" description="Disordered" evidence="1">
    <location>
        <begin position="1"/>
        <end position="59"/>
    </location>
</feature>
<feature type="region of interest" description="Disordered" evidence="1">
    <location>
        <begin position="1865"/>
        <end position="1934"/>
    </location>
</feature>
<feature type="compositionally biased region" description="Low complexity" evidence="1">
    <location>
        <begin position="1798"/>
        <end position="1808"/>
    </location>
</feature>
<evidence type="ECO:0000313" key="4">
    <source>
        <dbReference type="EMBL" id="PWN88448.1"/>
    </source>
</evidence>
<reference evidence="4 5" key="1">
    <citation type="journal article" date="2018" name="Mol. Biol. Evol.">
        <title>Broad Genomic Sampling Reveals a Smut Pathogenic Ancestry of the Fungal Clade Ustilaginomycotina.</title>
        <authorList>
            <person name="Kijpornyongpan T."/>
            <person name="Mondo S.J."/>
            <person name="Barry K."/>
            <person name="Sandor L."/>
            <person name="Lee J."/>
            <person name="Lipzen A."/>
            <person name="Pangilinan J."/>
            <person name="LaButti K."/>
            <person name="Hainaut M."/>
            <person name="Henrissat B."/>
            <person name="Grigoriev I.V."/>
            <person name="Spatafora J.W."/>
            <person name="Aime M.C."/>
        </authorList>
    </citation>
    <scope>NUCLEOTIDE SEQUENCE [LARGE SCALE GENOMIC DNA]</scope>
    <source>
        <strain evidence="4 5">MCA 4198</strain>
    </source>
</reference>
<evidence type="ECO:0000259" key="3">
    <source>
        <dbReference type="PROSITE" id="PS50848"/>
    </source>
</evidence>
<feature type="region of interest" description="Disordered" evidence="1">
    <location>
        <begin position="607"/>
        <end position="632"/>
    </location>
</feature>
<dbReference type="EMBL" id="KZ819638">
    <property type="protein sequence ID" value="PWN88448.1"/>
    <property type="molecule type" value="Genomic_DNA"/>
</dbReference>
<feature type="region of interest" description="Disordered" evidence="1">
    <location>
        <begin position="136"/>
        <end position="191"/>
    </location>
</feature>
<dbReference type="GeneID" id="37047155"/>
<keyword evidence="5" id="KW-1185">Reference proteome</keyword>
<feature type="compositionally biased region" description="Basic and acidic residues" evidence="1">
    <location>
        <begin position="1735"/>
        <end position="1752"/>
    </location>
</feature>
<feature type="compositionally biased region" description="Basic and acidic residues" evidence="1">
    <location>
        <begin position="1715"/>
        <end position="1724"/>
    </location>
</feature>
<dbReference type="InterPro" id="IPR051213">
    <property type="entry name" value="START_lipid_transfer"/>
</dbReference>
<dbReference type="InterPro" id="IPR002913">
    <property type="entry name" value="START_lipid-bd_dom"/>
</dbReference>
<feature type="compositionally biased region" description="Basic and acidic residues" evidence="1">
    <location>
        <begin position="1530"/>
        <end position="1539"/>
    </location>
</feature>
<feature type="compositionally biased region" description="Polar residues" evidence="1">
    <location>
        <begin position="608"/>
        <end position="626"/>
    </location>
</feature>
<keyword evidence="2" id="KW-0472">Membrane</keyword>
<feature type="compositionally biased region" description="Basic and acidic residues" evidence="1">
    <location>
        <begin position="1013"/>
        <end position="1026"/>
    </location>
</feature>
<dbReference type="RefSeq" id="XP_025375646.1">
    <property type="nucleotide sequence ID" value="XM_025525239.1"/>
</dbReference>
<dbReference type="OrthoDB" id="196858at2759"/>
<evidence type="ECO:0000313" key="5">
    <source>
        <dbReference type="Proteomes" id="UP000245768"/>
    </source>
</evidence>
<dbReference type="PANTHER" id="PTHR19308:SF54">
    <property type="entry name" value="START DOMAIN-CONTAINING PROTEIN"/>
    <property type="match status" value="1"/>
</dbReference>
<feature type="compositionally biased region" description="Low complexity" evidence="1">
    <location>
        <begin position="1890"/>
        <end position="1903"/>
    </location>
</feature>
<feature type="compositionally biased region" description="Low complexity" evidence="1">
    <location>
        <begin position="1460"/>
        <end position="1475"/>
    </location>
</feature>
<dbReference type="CDD" id="cd00177">
    <property type="entry name" value="START"/>
    <property type="match status" value="1"/>
</dbReference>
<gene>
    <name evidence="4" type="ORF">FA10DRAFT_303412</name>
</gene>
<dbReference type="InterPro" id="IPR023393">
    <property type="entry name" value="START-like_dom_sf"/>
</dbReference>
<feature type="region of interest" description="Disordered" evidence="1">
    <location>
        <begin position="1709"/>
        <end position="1831"/>
    </location>
</feature>
<dbReference type="Pfam" id="PF01852">
    <property type="entry name" value="START"/>
    <property type="match status" value="1"/>
</dbReference>
<feature type="region of interest" description="Disordered" evidence="1">
    <location>
        <begin position="1013"/>
        <end position="1081"/>
    </location>
</feature>
<dbReference type="STRING" id="215250.A0A316YIJ2"/>
<accession>A0A316YIJ2</accession>
<keyword evidence="2" id="KW-0812">Transmembrane</keyword>
<evidence type="ECO:0000256" key="1">
    <source>
        <dbReference type="SAM" id="MobiDB-lite"/>
    </source>
</evidence>
<dbReference type="Proteomes" id="UP000245768">
    <property type="component" value="Unassembled WGS sequence"/>
</dbReference>
<feature type="transmembrane region" description="Helical" evidence="2">
    <location>
        <begin position="1958"/>
        <end position="1981"/>
    </location>
</feature>
<name>A0A316YIJ2_9BASI</name>